<dbReference type="RefSeq" id="WP_248705858.1">
    <property type="nucleotide sequence ID" value="NZ_CAKOET010000002.1"/>
</dbReference>
<gene>
    <name evidence="2" type="ORF">LMG032447_00417</name>
</gene>
<comment type="caution">
    <text evidence="2">The sequence shown here is derived from an EMBL/GenBank/DDBJ whole genome shotgun (WGS) entry which is preliminary data.</text>
</comment>
<feature type="transmembrane region" description="Helical" evidence="1">
    <location>
        <begin position="82"/>
        <end position="104"/>
    </location>
</feature>
<evidence type="ECO:0000256" key="1">
    <source>
        <dbReference type="SAM" id="Phobius"/>
    </source>
</evidence>
<reference evidence="2" key="1">
    <citation type="submission" date="2022-03" db="EMBL/GenBank/DDBJ databases">
        <authorList>
            <person name="Hettiarachchi G."/>
        </authorList>
    </citation>
    <scope>NUCLEOTIDE SEQUENCE</scope>
    <source>
        <strain evidence="2">LMG 32447</strain>
    </source>
</reference>
<accession>A0ABM9D1P9</accession>
<proteinExistence type="predicted"/>
<evidence type="ECO:0000313" key="2">
    <source>
        <dbReference type="EMBL" id="CAH1851830.1"/>
    </source>
</evidence>
<evidence type="ECO:0000313" key="3">
    <source>
        <dbReference type="Proteomes" id="UP000838102"/>
    </source>
</evidence>
<sequence length="120" mass="13510">MNENGKIVPSEIKGWNWGAFIYNVFWGIGNKTYLPLLCLIPGFNLIWMFVCGFKGNEWAWQKGDYKDIDTFRAVQATWNRAGLAQFIIGLIGIILYIAFIGFILTMATHTGGTSTHTTIV</sequence>
<organism evidence="2 3">
    <name type="scientific">Convivina praedatoris</name>
    <dbReference type="NCBI Taxonomy" id="2880963"/>
    <lineage>
        <taxon>Bacteria</taxon>
        <taxon>Bacillati</taxon>
        <taxon>Bacillota</taxon>
        <taxon>Bacilli</taxon>
        <taxon>Lactobacillales</taxon>
        <taxon>Lactobacillaceae</taxon>
        <taxon>Convivina</taxon>
    </lineage>
</organism>
<keyword evidence="3" id="KW-1185">Reference proteome</keyword>
<dbReference type="EMBL" id="CAKOEU010000002">
    <property type="protein sequence ID" value="CAH1851830.1"/>
    <property type="molecule type" value="Genomic_DNA"/>
</dbReference>
<keyword evidence="1" id="KW-0472">Membrane</keyword>
<protein>
    <submittedName>
        <fullName evidence="2">Uncharacterized protein</fullName>
    </submittedName>
</protein>
<keyword evidence="1" id="KW-0812">Transmembrane</keyword>
<feature type="transmembrane region" description="Helical" evidence="1">
    <location>
        <begin position="33"/>
        <end position="53"/>
    </location>
</feature>
<name>A0ABM9D1P9_9LACO</name>
<dbReference type="Proteomes" id="UP000838102">
    <property type="component" value="Unassembled WGS sequence"/>
</dbReference>
<keyword evidence="1" id="KW-1133">Transmembrane helix</keyword>